<gene>
    <name evidence="2" type="ORF">IAB31_04135</name>
</gene>
<reference evidence="2" key="1">
    <citation type="submission" date="2020-10" db="EMBL/GenBank/DDBJ databases">
        <authorList>
            <person name="Gilroy R."/>
        </authorList>
    </citation>
    <scope>NUCLEOTIDE SEQUENCE</scope>
    <source>
        <strain evidence="2">ChiSjej4B22-8148</strain>
    </source>
</reference>
<feature type="non-terminal residue" evidence="2">
    <location>
        <position position="1"/>
    </location>
</feature>
<sequence length="72" mass="8133">MGALGYAFDSTEYAAEYTALTSVISQYRMLLEWGFVDDVEATLDEFNQALYDAGLQDYMDAKQEQLDAFLAQ</sequence>
<dbReference type="Proteomes" id="UP000886757">
    <property type="component" value="Unassembled WGS sequence"/>
</dbReference>
<evidence type="ECO:0000313" key="3">
    <source>
        <dbReference type="Proteomes" id="UP000886757"/>
    </source>
</evidence>
<dbReference type="AlphaFoldDB" id="A0A9D1ABV1"/>
<dbReference type="Pfam" id="PF12010">
    <property type="entry name" value="DUF3502"/>
    <property type="match status" value="1"/>
</dbReference>
<proteinExistence type="predicted"/>
<organism evidence="2 3">
    <name type="scientific">Candidatus Choladousia intestinavium</name>
    <dbReference type="NCBI Taxonomy" id="2840727"/>
    <lineage>
        <taxon>Bacteria</taxon>
        <taxon>Bacillati</taxon>
        <taxon>Bacillota</taxon>
        <taxon>Clostridia</taxon>
        <taxon>Lachnospirales</taxon>
        <taxon>Lachnospiraceae</taxon>
        <taxon>Lachnospiraceae incertae sedis</taxon>
        <taxon>Candidatus Choladousia</taxon>
    </lineage>
</organism>
<evidence type="ECO:0000313" key="2">
    <source>
        <dbReference type="EMBL" id="HIR13099.1"/>
    </source>
</evidence>
<dbReference type="InterPro" id="IPR022627">
    <property type="entry name" value="DUF3502"/>
</dbReference>
<comment type="caution">
    <text evidence="2">The sequence shown here is derived from an EMBL/GenBank/DDBJ whole genome shotgun (WGS) entry which is preliminary data.</text>
</comment>
<accession>A0A9D1ABV1</accession>
<dbReference type="EMBL" id="DVGK01000050">
    <property type="protein sequence ID" value="HIR13099.1"/>
    <property type="molecule type" value="Genomic_DNA"/>
</dbReference>
<feature type="domain" description="DUF3502" evidence="1">
    <location>
        <begin position="3"/>
        <end position="71"/>
    </location>
</feature>
<evidence type="ECO:0000259" key="1">
    <source>
        <dbReference type="Pfam" id="PF12010"/>
    </source>
</evidence>
<reference evidence="2" key="2">
    <citation type="journal article" date="2021" name="PeerJ">
        <title>Extensive microbial diversity within the chicken gut microbiome revealed by metagenomics and culture.</title>
        <authorList>
            <person name="Gilroy R."/>
            <person name="Ravi A."/>
            <person name="Getino M."/>
            <person name="Pursley I."/>
            <person name="Horton D.L."/>
            <person name="Alikhan N.F."/>
            <person name="Baker D."/>
            <person name="Gharbi K."/>
            <person name="Hall N."/>
            <person name="Watson M."/>
            <person name="Adriaenssens E.M."/>
            <person name="Foster-Nyarko E."/>
            <person name="Jarju S."/>
            <person name="Secka A."/>
            <person name="Antonio M."/>
            <person name="Oren A."/>
            <person name="Chaudhuri R.R."/>
            <person name="La Ragione R."/>
            <person name="Hildebrand F."/>
            <person name="Pallen M.J."/>
        </authorList>
    </citation>
    <scope>NUCLEOTIDE SEQUENCE</scope>
    <source>
        <strain evidence="2">ChiSjej4B22-8148</strain>
    </source>
</reference>
<protein>
    <submittedName>
        <fullName evidence="2">DUF3502 domain-containing protein</fullName>
    </submittedName>
</protein>
<name>A0A9D1ABV1_9FIRM</name>